<reference evidence="1 2" key="1">
    <citation type="journal article" date="2021" name="BMC Genomics">
        <title>Datura genome reveals duplications of psychoactive alkaloid biosynthetic genes and high mutation rate following tissue culture.</title>
        <authorList>
            <person name="Rajewski A."/>
            <person name="Carter-House D."/>
            <person name="Stajich J."/>
            <person name="Litt A."/>
        </authorList>
    </citation>
    <scope>NUCLEOTIDE SEQUENCE [LARGE SCALE GENOMIC DNA]</scope>
    <source>
        <strain evidence="1">AR-01</strain>
    </source>
</reference>
<protein>
    <submittedName>
        <fullName evidence="1">Uncharacterized protein</fullName>
    </submittedName>
</protein>
<gene>
    <name evidence="1" type="ORF">HAX54_025065</name>
</gene>
<evidence type="ECO:0000313" key="2">
    <source>
        <dbReference type="Proteomes" id="UP000823775"/>
    </source>
</evidence>
<dbReference type="Proteomes" id="UP000823775">
    <property type="component" value="Unassembled WGS sequence"/>
</dbReference>
<evidence type="ECO:0000313" key="1">
    <source>
        <dbReference type="EMBL" id="MCD7454486.1"/>
    </source>
</evidence>
<organism evidence="1 2">
    <name type="scientific">Datura stramonium</name>
    <name type="common">Jimsonweed</name>
    <name type="synonym">Common thornapple</name>
    <dbReference type="NCBI Taxonomy" id="4076"/>
    <lineage>
        <taxon>Eukaryota</taxon>
        <taxon>Viridiplantae</taxon>
        <taxon>Streptophyta</taxon>
        <taxon>Embryophyta</taxon>
        <taxon>Tracheophyta</taxon>
        <taxon>Spermatophyta</taxon>
        <taxon>Magnoliopsida</taxon>
        <taxon>eudicotyledons</taxon>
        <taxon>Gunneridae</taxon>
        <taxon>Pentapetalae</taxon>
        <taxon>asterids</taxon>
        <taxon>lamiids</taxon>
        <taxon>Solanales</taxon>
        <taxon>Solanaceae</taxon>
        <taxon>Solanoideae</taxon>
        <taxon>Datureae</taxon>
        <taxon>Datura</taxon>
    </lineage>
</organism>
<comment type="caution">
    <text evidence="1">The sequence shown here is derived from an EMBL/GenBank/DDBJ whole genome shotgun (WGS) entry which is preliminary data.</text>
</comment>
<accession>A0ABS8S5T6</accession>
<sequence>MVADSHWFRESEERRESGRGRFATVVLLPPAQRGRKWWWRGFVEDEEEKGEAVGSEEKGLAGEERRRVRGATVVVWENENEIRFRGIEINTGSG</sequence>
<keyword evidence="2" id="KW-1185">Reference proteome</keyword>
<proteinExistence type="predicted"/>
<name>A0ABS8S5T6_DATST</name>
<dbReference type="EMBL" id="JACEIK010000304">
    <property type="protein sequence ID" value="MCD7454486.1"/>
    <property type="molecule type" value="Genomic_DNA"/>
</dbReference>